<dbReference type="RefSeq" id="WP_377912469.1">
    <property type="nucleotide sequence ID" value="NZ_JBHRZT010000020.1"/>
</dbReference>
<proteinExistence type="predicted"/>
<accession>A0ABV8B0H3</accession>
<dbReference type="EMBL" id="JBHRZT010000020">
    <property type="protein sequence ID" value="MFC3882732.1"/>
    <property type="molecule type" value="Genomic_DNA"/>
</dbReference>
<name>A0ABV8B0H3_9BACI</name>
<gene>
    <name evidence="1" type="ORF">ACFOU2_04155</name>
</gene>
<evidence type="ECO:0008006" key="3">
    <source>
        <dbReference type="Google" id="ProtNLM"/>
    </source>
</evidence>
<protein>
    <recommendedName>
        <fullName evidence="3">ABC transporter periplasmic binding protein yphF</fullName>
    </recommendedName>
</protein>
<keyword evidence="2" id="KW-1185">Reference proteome</keyword>
<dbReference type="PROSITE" id="PS51257">
    <property type="entry name" value="PROKAR_LIPOPROTEIN"/>
    <property type="match status" value="1"/>
</dbReference>
<evidence type="ECO:0000313" key="2">
    <source>
        <dbReference type="Proteomes" id="UP001595752"/>
    </source>
</evidence>
<reference evidence="2" key="1">
    <citation type="journal article" date="2019" name="Int. J. Syst. Evol. Microbiol.">
        <title>The Global Catalogue of Microorganisms (GCM) 10K type strain sequencing project: providing services to taxonomists for standard genome sequencing and annotation.</title>
        <authorList>
            <consortium name="The Broad Institute Genomics Platform"/>
            <consortium name="The Broad Institute Genome Sequencing Center for Infectious Disease"/>
            <person name="Wu L."/>
            <person name="Ma J."/>
        </authorList>
    </citation>
    <scope>NUCLEOTIDE SEQUENCE [LARGE SCALE GENOMIC DNA]</scope>
    <source>
        <strain evidence="2">CCUG 61889</strain>
    </source>
</reference>
<organism evidence="1 2">
    <name type="scientific">Bacillus songklensis</name>
    <dbReference type="NCBI Taxonomy" id="1069116"/>
    <lineage>
        <taxon>Bacteria</taxon>
        <taxon>Bacillati</taxon>
        <taxon>Bacillota</taxon>
        <taxon>Bacilli</taxon>
        <taxon>Bacillales</taxon>
        <taxon>Bacillaceae</taxon>
        <taxon>Bacillus</taxon>
    </lineage>
</organism>
<sequence length="236" mass="27246">MKKSFMLLVSSLMIVLLSGCLYPNEKLVKNQVAYKDQLAAVQTAVNQYRTDSEGLLPIKTRDMNTPIYQKYPIDFNKLVPKYMQEPPGTAFENGGVFSYVLVDVETNPTVKLIDLRIAEQIRDIKIRMKAYKYPPFKEMIAKGIFTIDYKKIGYEEEPYVISPFSGKNLPLVINHKGEVFVDYSMDLYDRLQKYKRTYKPGEDILPLLVQDSDFVPAYSLPYTIDSKKNEPVFLVH</sequence>
<evidence type="ECO:0000313" key="1">
    <source>
        <dbReference type="EMBL" id="MFC3882732.1"/>
    </source>
</evidence>
<comment type="caution">
    <text evidence="1">The sequence shown here is derived from an EMBL/GenBank/DDBJ whole genome shotgun (WGS) entry which is preliminary data.</text>
</comment>
<dbReference type="Proteomes" id="UP001595752">
    <property type="component" value="Unassembled WGS sequence"/>
</dbReference>